<organism evidence="2 3">
    <name type="scientific">Trichoderma asperellum (strain ATCC 204424 / CBS 433.97 / NBRC 101777)</name>
    <dbReference type="NCBI Taxonomy" id="1042311"/>
    <lineage>
        <taxon>Eukaryota</taxon>
        <taxon>Fungi</taxon>
        <taxon>Dikarya</taxon>
        <taxon>Ascomycota</taxon>
        <taxon>Pezizomycotina</taxon>
        <taxon>Sordariomycetes</taxon>
        <taxon>Hypocreomycetidae</taxon>
        <taxon>Hypocreales</taxon>
        <taxon>Hypocreaceae</taxon>
        <taxon>Trichoderma</taxon>
    </lineage>
</organism>
<accession>A0A2T3YTU6</accession>
<evidence type="ECO:0000313" key="3">
    <source>
        <dbReference type="Proteomes" id="UP000240493"/>
    </source>
</evidence>
<gene>
    <name evidence="2" type="ORF">M441DRAFT_289104</name>
</gene>
<sequence>MRTALVLRPRYGMMAFPHLFLLFLSVYIGRWQYYSLFLISLMIVEITYSRTLKVKPSLNVPWLEENLFVFACAHDTGAQSFEMCHLAFFFSGGTTSV</sequence>
<dbReference type="EMBL" id="KZ679272">
    <property type="protein sequence ID" value="PTB35949.1"/>
    <property type="molecule type" value="Genomic_DNA"/>
</dbReference>
<name>A0A2T3YTU6_TRIA4</name>
<keyword evidence="1" id="KW-0812">Transmembrane</keyword>
<protein>
    <submittedName>
        <fullName evidence="2">Uncharacterized protein</fullName>
    </submittedName>
</protein>
<evidence type="ECO:0000313" key="2">
    <source>
        <dbReference type="EMBL" id="PTB35949.1"/>
    </source>
</evidence>
<dbReference type="AlphaFoldDB" id="A0A2T3YTU6"/>
<feature type="transmembrane region" description="Helical" evidence="1">
    <location>
        <begin position="12"/>
        <end position="28"/>
    </location>
</feature>
<keyword evidence="1" id="KW-0472">Membrane</keyword>
<keyword evidence="1" id="KW-1133">Transmembrane helix</keyword>
<evidence type="ECO:0000256" key="1">
    <source>
        <dbReference type="SAM" id="Phobius"/>
    </source>
</evidence>
<keyword evidence="3" id="KW-1185">Reference proteome</keyword>
<dbReference type="Proteomes" id="UP000240493">
    <property type="component" value="Unassembled WGS sequence"/>
</dbReference>
<proteinExistence type="predicted"/>
<reference evidence="2 3" key="1">
    <citation type="submission" date="2016-07" db="EMBL/GenBank/DDBJ databases">
        <title>Multiple horizontal gene transfer events from other fungi enriched the ability of initially mycotrophic Trichoderma (Ascomycota) to feed on dead plant biomass.</title>
        <authorList>
            <consortium name="DOE Joint Genome Institute"/>
            <person name="Aerts A."/>
            <person name="Atanasova L."/>
            <person name="Chenthamara K."/>
            <person name="Zhang J."/>
            <person name="Grujic M."/>
            <person name="Henrissat B."/>
            <person name="Kuo A."/>
            <person name="Salamov A."/>
            <person name="Lipzen A."/>
            <person name="Labutti K."/>
            <person name="Barry K."/>
            <person name="Miao Y."/>
            <person name="Rahimi M.J."/>
            <person name="Shen Q."/>
            <person name="Grigoriev I.V."/>
            <person name="Kubicek C.P."/>
            <person name="Druzhinina I.S."/>
        </authorList>
    </citation>
    <scope>NUCLEOTIDE SEQUENCE [LARGE SCALE GENOMIC DNA]</scope>
    <source>
        <strain evidence="2 3">CBS 433.97</strain>
    </source>
</reference>